<dbReference type="STRING" id="1224164.B843_07785"/>
<dbReference type="EMBL" id="CP004353">
    <property type="protein sequence ID" value="AHI22942.1"/>
    <property type="molecule type" value="Genomic_DNA"/>
</dbReference>
<dbReference type="eggNOG" id="COG1704">
    <property type="taxonomic scope" value="Bacteria"/>
</dbReference>
<sequence>METALLVILAVLVTVALYWAFSTAQRLNRLHIRTDSAKLALQAALDKRAAVVAAVEPSSQAAAEAAEAITLDYATFESRANAEREISKAIAAMGEDLPPRVIDAQSRLQLAHRFYNDAVSDTRALRTRPMVRVLRLGGTARLPEYFEFNDF</sequence>
<accession>W5Y173</accession>
<dbReference type="HOGENOM" id="CLU_098191_1_0_11"/>
<reference evidence="1 2" key="1">
    <citation type="submission" date="2013-02" db="EMBL/GenBank/DDBJ databases">
        <title>The complete genome sequence of Corynebacterium vitaeruminis DSM 20294.</title>
        <authorList>
            <person name="Ruckert C."/>
            <person name="Albersmeier A."/>
            <person name="Kalinowski J."/>
        </authorList>
    </citation>
    <scope>NUCLEOTIDE SEQUENCE [LARGE SCALE GENOMIC DNA]</scope>
    <source>
        <strain evidence="2">ATCC 10234</strain>
    </source>
</reference>
<gene>
    <name evidence="1" type="ORF">B843_07785</name>
</gene>
<evidence type="ECO:0008006" key="3">
    <source>
        <dbReference type="Google" id="ProtNLM"/>
    </source>
</evidence>
<protein>
    <recommendedName>
        <fullName evidence="3">Secreted protein</fullName>
    </recommendedName>
</protein>
<name>W5Y173_9CORY</name>
<dbReference type="PATRIC" id="fig|1224164.3.peg.1563"/>
<dbReference type="AlphaFoldDB" id="W5Y173"/>
<dbReference type="Proteomes" id="UP000019222">
    <property type="component" value="Chromosome"/>
</dbReference>
<organism evidence="1 2">
    <name type="scientific">Corynebacterium vitaeruminis DSM 20294</name>
    <dbReference type="NCBI Taxonomy" id="1224164"/>
    <lineage>
        <taxon>Bacteria</taxon>
        <taxon>Bacillati</taxon>
        <taxon>Actinomycetota</taxon>
        <taxon>Actinomycetes</taxon>
        <taxon>Mycobacteriales</taxon>
        <taxon>Corynebacteriaceae</taxon>
        <taxon>Corynebacterium</taxon>
    </lineage>
</organism>
<evidence type="ECO:0000313" key="1">
    <source>
        <dbReference type="EMBL" id="AHI22942.1"/>
    </source>
</evidence>
<dbReference type="RefSeq" id="WP_025252960.1">
    <property type="nucleotide sequence ID" value="NZ_CP004353.1"/>
</dbReference>
<dbReference type="KEGG" id="cvt:B843_07785"/>
<proteinExistence type="predicted"/>
<evidence type="ECO:0000313" key="2">
    <source>
        <dbReference type="Proteomes" id="UP000019222"/>
    </source>
</evidence>
<keyword evidence="2" id="KW-1185">Reference proteome</keyword>